<dbReference type="Gene3D" id="3.40.50.300">
    <property type="entry name" value="P-loop containing nucleotide triphosphate hydrolases"/>
    <property type="match status" value="1"/>
</dbReference>
<gene>
    <name evidence="2" type="ORF">ERS739220_01835</name>
</gene>
<evidence type="ECO:0000313" key="3">
    <source>
        <dbReference type="Proteomes" id="UP000052257"/>
    </source>
</evidence>
<dbReference type="InterPro" id="IPR006935">
    <property type="entry name" value="Helicase/UvrB_N"/>
</dbReference>
<organism evidence="2 3">
    <name type="scientific">Campylobacter hyointestinalis subsp. hyointestinalis</name>
    <dbReference type="NCBI Taxonomy" id="91352"/>
    <lineage>
        <taxon>Bacteria</taxon>
        <taxon>Pseudomonadati</taxon>
        <taxon>Campylobacterota</taxon>
        <taxon>Epsilonproteobacteria</taxon>
        <taxon>Campylobacterales</taxon>
        <taxon>Campylobacteraceae</taxon>
        <taxon>Campylobacter</taxon>
    </lineage>
</organism>
<proteinExistence type="predicted"/>
<dbReference type="Proteomes" id="UP000052257">
    <property type="component" value="Unassembled WGS sequence"/>
</dbReference>
<accession>A0A9W5AUX8</accession>
<evidence type="ECO:0000259" key="1">
    <source>
        <dbReference type="Pfam" id="PF04851"/>
    </source>
</evidence>
<dbReference type="GO" id="GO:0016787">
    <property type="term" value="F:hydrolase activity"/>
    <property type="evidence" value="ECO:0007669"/>
    <property type="project" value="InterPro"/>
</dbReference>
<reference evidence="2 3" key="1">
    <citation type="submission" date="2015-11" db="EMBL/GenBank/DDBJ databases">
        <authorList>
            <consortium name="Pathogen Informatics"/>
        </authorList>
    </citation>
    <scope>NUCLEOTIDE SEQUENCE [LARGE SCALE GENOMIC DNA]</scope>
    <source>
        <strain evidence="2 3">006A-0191</strain>
    </source>
</reference>
<protein>
    <submittedName>
        <fullName evidence="2">Type III restriction enzyme R protein</fullName>
    </submittedName>
</protein>
<dbReference type="GO" id="GO:0003677">
    <property type="term" value="F:DNA binding"/>
    <property type="evidence" value="ECO:0007669"/>
    <property type="project" value="InterPro"/>
</dbReference>
<dbReference type="AlphaFoldDB" id="A0A9W5AUX8"/>
<dbReference type="GO" id="GO:0005524">
    <property type="term" value="F:ATP binding"/>
    <property type="evidence" value="ECO:0007669"/>
    <property type="project" value="InterPro"/>
</dbReference>
<dbReference type="Pfam" id="PF04851">
    <property type="entry name" value="ResIII"/>
    <property type="match status" value="1"/>
</dbReference>
<feature type="domain" description="Helicase/UvrB N-terminal" evidence="1">
    <location>
        <begin position="113"/>
        <end position="269"/>
    </location>
</feature>
<sequence length="919" mass="106589">MAKQKKLNLNNAKIVLERVAKDEFKDVDLLSLSHEFSEFSTDKKLYDYQSESLKNAFKVLFKFYNDFNGDKEKLYEIYKKYETPNLDKKLSENEILKPFYDDERGVISFANFINKMSFYMTMGSGKTIVIIKLIELLSKAMSENLIPKKNIMFFTANEHLLQKFKDEVELYNKSAKRQICVDSLKNYSSENSLFDEINVWAYRADLLSDDEKENKIDYANYLNNAKNYIILDEAHKGEKKTSQKENSKRQNIFNIMSKNGFLFNFSATFVSDENKVTAICDISFAKWQQMGYGKRMLNFNDLNGYKTNSEFNEFERQKALLKAITLLALSKKLKIKGAYHNPMMVAFANSVNTDESDAQILFNTIKSVANKNLDDVFSVAKAELYDDLKKARFLISDNESSDDILGFKELSDEVYNIANSEILELVFYAKSGNLEAIYFENVGEIAFKLDTADKPFLLVKFGDIMPWIKEKLSDIKITRSFENKEYFKNINENSINILLGSRTFYEGWDSTRPNVMLFLNIGSGDAQKFLVQSLGRGLRVQSVGGARKRLNYIAISDNEKEKYKKSALMLESLFIFSTTKEGVEAIVNAQKELSKSVSKKSEIALSKNERITGEKRLFIPVYKPFKVALNEIDKDSTIKMSSKNKDYLTSITKNMKNALIALKYGINDRSKIDEIRGLVGQNKFGTDEKMDHKNSQNLMDKIARNLKINSEKFSEFKKLGDEIVHFKHIGVDDEYKDELEAKIKSIRLKGENYKGVTIDPDFIYHYFTPVLHSKNKFAWISHIIDDESETKFLEHIKGLALTLKKKYDWWFFSRNDESLDNIYVPYIKDAKGHKFHPDFIFWAQKGDTQKIVLLDPKGLVFSEWQHKIDGYKKIFDESKTYYKDGINLQIVCRVVNDTTDVPDEYKKWRIKFDEIASVF</sequence>
<name>A0A9W5AUX8_CAMHY</name>
<dbReference type="EMBL" id="FAUW01000005">
    <property type="protein sequence ID" value="CUU88028.1"/>
    <property type="molecule type" value="Genomic_DNA"/>
</dbReference>
<dbReference type="InterPro" id="IPR027417">
    <property type="entry name" value="P-loop_NTPase"/>
</dbReference>
<comment type="caution">
    <text evidence="2">The sequence shown here is derived from an EMBL/GenBank/DDBJ whole genome shotgun (WGS) entry which is preliminary data.</text>
</comment>
<dbReference type="SUPFAM" id="SSF52540">
    <property type="entry name" value="P-loop containing nucleoside triphosphate hydrolases"/>
    <property type="match status" value="1"/>
</dbReference>
<dbReference type="RefSeq" id="WP_059431322.1">
    <property type="nucleotide sequence ID" value="NZ_FAUW01000005.1"/>
</dbReference>
<evidence type="ECO:0000313" key="2">
    <source>
        <dbReference type="EMBL" id="CUU88028.1"/>
    </source>
</evidence>